<evidence type="ECO:0000256" key="8">
    <source>
        <dbReference type="ARBA" id="ARBA00022989"/>
    </source>
</evidence>
<keyword evidence="9 10" id="KW-0472">Membrane</keyword>
<keyword evidence="7 10" id="KW-0283">Flagellar rotation</keyword>
<keyword evidence="4 10" id="KW-1003">Cell membrane</keyword>
<keyword evidence="5 10" id="KW-0145">Chemotaxis</keyword>
<name>A0AA45C8R7_9BACT</name>
<accession>A0AA45C8R7</accession>
<evidence type="ECO:0000256" key="5">
    <source>
        <dbReference type="ARBA" id="ARBA00022500"/>
    </source>
</evidence>
<dbReference type="Pfam" id="PF03748">
    <property type="entry name" value="FliL"/>
    <property type="match status" value="1"/>
</dbReference>
<evidence type="ECO:0000313" key="12">
    <source>
        <dbReference type="Proteomes" id="UP000245921"/>
    </source>
</evidence>
<dbReference type="GO" id="GO:0006935">
    <property type="term" value="P:chemotaxis"/>
    <property type="evidence" value="ECO:0007669"/>
    <property type="project" value="UniProtKB-KW"/>
</dbReference>
<keyword evidence="12" id="KW-1185">Reference proteome</keyword>
<dbReference type="GO" id="GO:0005886">
    <property type="term" value="C:plasma membrane"/>
    <property type="evidence" value="ECO:0007669"/>
    <property type="project" value="UniProtKB-SubCell"/>
</dbReference>
<comment type="function">
    <text evidence="1 10">Controls the rotational direction of flagella during chemotaxis.</text>
</comment>
<dbReference type="GO" id="GO:0009425">
    <property type="term" value="C:bacterial-type flagellum basal body"/>
    <property type="evidence" value="ECO:0007669"/>
    <property type="project" value="InterPro"/>
</dbReference>
<evidence type="ECO:0000256" key="9">
    <source>
        <dbReference type="ARBA" id="ARBA00023136"/>
    </source>
</evidence>
<evidence type="ECO:0000256" key="1">
    <source>
        <dbReference type="ARBA" id="ARBA00002254"/>
    </source>
</evidence>
<evidence type="ECO:0000256" key="7">
    <source>
        <dbReference type="ARBA" id="ARBA00022779"/>
    </source>
</evidence>
<organism evidence="11 12">
    <name type="scientific">Oceanotoga teriensis</name>
    <dbReference type="NCBI Taxonomy" id="515440"/>
    <lineage>
        <taxon>Bacteria</taxon>
        <taxon>Thermotogati</taxon>
        <taxon>Thermotogota</taxon>
        <taxon>Thermotogae</taxon>
        <taxon>Petrotogales</taxon>
        <taxon>Petrotogaceae</taxon>
        <taxon>Oceanotoga</taxon>
    </lineage>
</organism>
<reference evidence="11 12" key="1">
    <citation type="submission" date="2018-05" db="EMBL/GenBank/DDBJ databases">
        <title>Genomic Encyclopedia of Type Strains, Phase IV (KMG-IV): sequencing the most valuable type-strain genomes for metagenomic binning, comparative biology and taxonomic classification.</title>
        <authorList>
            <person name="Goeker M."/>
        </authorList>
    </citation>
    <scope>NUCLEOTIDE SEQUENCE [LARGE SCALE GENOMIC DNA]</scope>
    <source>
        <strain evidence="11 12">DSM 24906</strain>
    </source>
</reference>
<comment type="caution">
    <text evidence="11">The sequence shown here is derived from an EMBL/GenBank/DDBJ whole genome shotgun (WGS) entry which is preliminary data.</text>
</comment>
<evidence type="ECO:0000256" key="2">
    <source>
        <dbReference type="ARBA" id="ARBA00004162"/>
    </source>
</evidence>
<evidence type="ECO:0000256" key="6">
    <source>
        <dbReference type="ARBA" id="ARBA00022692"/>
    </source>
</evidence>
<dbReference type="InterPro" id="IPR005503">
    <property type="entry name" value="FliL"/>
</dbReference>
<gene>
    <name evidence="11" type="ORF">C7380_102205</name>
</gene>
<comment type="subcellular location">
    <subcellularLocation>
        <location evidence="2">Cell membrane</location>
        <topology evidence="2">Single-pass membrane protein</topology>
    </subcellularLocation>
</comment>
<evidence type="ECO:0000256" key="3">
    <source>
        <dbReference type="ARBA" id="ARBA00008281"/>
    </source>
</evidence>
<dbReference type="EMBL" id="QGGI01000002">
    <property type="protein sequence ID" value="PWJ96287.1"/>
    <property type="molecule type" value="Genomic_DNA"/>
</dbReference>
<dbReference type="Proteomes" id="UP000245921">
    <property type="component" value="Unassembled WGS sequence"/>
</dbReference>
<evidence type="ECO:0000256" key="4">
    <source>
        <dbReference type="ARBA" id="ARBA00022475"/>
    </source>
</evidence>
<keyword evidence="11" id="KW-0969">Cilium</keyword>
<feature type="transmembrane region" description="Helical" evidence="10">
    <location>
        <begin position="20"/>
        <end position="43"/>
    </location>
</feature>
<evidence type="ECO:0000313" key="11">
    <source>
        <dbReference type="EMBL" id="PWJ96287.1"/>
    </source>
</evidence>
<keyword evidence="11" id="KW-0966">Cell projection</keyword>
<proteinExistence type="inferred from homology"/>
<comment type="similarity">
    <text evidence="3 10">Belongs to the FliL family.</text>
</comment>
<protein>
    <recommendedName>
        <fullName evidence="10">Flagellar protein FliL</fullName>
    </recommendedName>
</protein>
<dbReference type="RefSeq" id="WP_109603905.1">
    <property type="nucleotide sequence ID" value="NZ_JAMHJO010000001.1"/>
</dbReference>
<dbReference type="GO" id="GO:0071973">
    <property type="term" value="P:bacterial-type flagellum-dependent cell motility"/>
    <property type="evidence" value="ECO:0007669"/>
    <property type="project" value="InterPro"/>
</dbReference>
<keyword evidence="11" id="KW-0282">Flagellum</keyword>
<evidence type="ECO:0000256" key="10">
    <source>
        <dbReference type="RuleBase" id="RU364125"/>
    </source>
</evidence>
<sequence>MADEDNIQVPETKEKKGPNLIMILIITVVVTLIVAAGTSFLIIKLLSPNVQENADVSNSSSLSTQIISTSELIREGARYPVMLKGGKDVAVIDALNMKVGSNEARDLLASNKIEVLEAVRMIFLNKTRSEVSNSQGIELIKKQIKDSVNEIIGFTGERENLGVVKVIMVILTVSSTE</sequence>
<keyword evidence="6 10" id="KW-0812">Transmembrane</keyword>
<dbReference type="AlphaFoldDB" id="A0AA45C8R7"/>
<keyword evidence="8 10" id="KW-1133">Transmembrane helix</keyword>